<organism evidence="1 2">
    <name type="scientific">Pedobacter hartonius</name>
    <dbReference type="NCBI Taxonomy" id="425514"/>
    <lineage>
        <taxon>Bacteria</taxon>
        <taxon>Pseudomonadati</taxon>
        <taxon>Bacteroidota</taxon>
        <taxon>Sphingobacteriia</taxon>
        <taxon>Sphingobacteriales</taxon>
        <taxon>Sphingobacteriaceae</taxon>
        <taxon>Pedobacter</taxon>
    </lineage>
</organism>
<gene>
    <name evidence="1" type="ORF">SAMN05443550_10954</name>
</gene>
<dbReference type="AlphaFoldDB" id="A0A1H4G893"/>
<dbReference type="OrthoDB" id="766726at2"/>
<evidence type="ECO:0000313" key="2">
    <source>
        <dbReference type="Proteomes" id="UP000198850"/>
    </source>
</evidence>
<protein>
    <submittedName>
        <fullName evidence="1">Uncharacterized protein</fullName>
    </submittedName>
</protein>
<dbReference type="EMBL" id="FNRA01000009">
    <property type="protein sequence ID" value="SEB04902.1"/>
    <property type="molecule type" value="Genomic_DNA"/>
</dbReference>
<sequence>MNVTVVPIIDPASNPGAALATLMNKRLERLAKELQTSELKPLEVMEPLYGDVVIYISYNSKYNIRWRIVNDAPAGTETEVAKHCDRLGYLKWKTDTINSFTSRKDN</sequence>
<evidence type="ECO:0000313" key="1">
    <source>
        <dbReference type="EMBL" id="SEB04902.1"/>
    </source>
</evidence>
<reference evidence="1 2" key="1">
    <citation type="submission" date="2016-10" db="EMBL/GenBank/DDBJ databases">
        <authorList>
            <person name="de Groot N.N."/>
        </authorList>
    </citation>
    <scope>NUCLEOTIDE SEQUENCE [LARGE SCALE GENOMIC DNA]</scope>
    <source>
        <strain evidence="1 2">DSM 19033</strain>
    </source>
</reference>
<proteinExistence type="predicted"/>
<dbReference type="Proteomes" id="UP000198850">
    <property type="component" value="Unassembled WGS sequence"/>
</dbReference>
<accession>A0A1H4G893</accession>
<name>A0A1H4G893_9SPHI</name>
<dbReference type="RefSeq" id="WP_090558303.1">
    <property type="nucleotide sequence ID" value="NZ_FNRA01000009.1"/>
</dbReference>
<keyword evidence="2" id="KW-1185">Reference proteome</keyword>